<comment type="caution">
    <text evidence="2">The sequence shown here is derived from an EMBL/GenBank/DDBJ whole genome shotgun (WGS) entry which is preliminary data.</text>
</comment>
<keyword evidence="3" id="KW-1185">Reference proteome</keyword>
<dbReference type="AlphaFoldDB" id="A0AAE0Y1G3"/>
<sequence>MHKEGRRVKALSVICWNTFLLMTRTPTPQGKEETSLLTSERFGTRSKPTFPDTITHGANITIDEQLVSFRDRCPSVAIHPE</sequence>
<evidence type="ECO:0000256" key="1">
    <source>
        <dbReference type="SAM" id="MobiDB-lite"/>
    </source>
</evidence>
<proteinExistence type="predicted"/>
<dbReference type="EMBL" id="JAWDGP010007174">
    <property type="protein sequence ID" value="KAK3728636.1"/>
    <property type="molecule type" value="Genomic_DNA"/>
</dbReference>
<organism evidence="2 3">
    <name type="scientific">Elysia crispata</name>
    <name type="common">lettuce slug</name>
    <dbReference type="NCBI Taxonomy" id="231223"/>
    <lineage>
        <taxon>Eukaryota</taxon>
        <taxon>Metazoa</taxon>
        <taxon>Spiralia</taxon>
        <taxon>Lophotrochozoa</taxon>
        <taxon>Mollusca</taxon>
        <taxon>Gastropoda</taxon>
        <taxon>Heterobranchia</taxon>
        <taxon>Euthyneura</taxon>
        <taxon>Panpulmonata</taxon>
        <taxon>Sacoglossa</taxon>
        <taxon>Placobranchoidea</taxon>
        <taxon>Plakobranchidae</taxon>
        <taxon>Elysia</taxon>
    </lineage>
</organism>
<dbReference type="Proteomes" id="UP001283361">
    <property type="component" value="Unassembled WGS sequence"/>
</dbReference>
<evidence type="ECO:0000313" key="3">
    <source>
        <dbReference type="Proteomes" id="UP001283361"/>
    </source>
</evidence>
<accession>A0AAE0Y1G3</accession>
<feature type="region of interest" description="Disordered" evidence="1">
    <location>
        <begin position="26"/>
        <end position="55"/>
    </location>
</feature>
<evidence type="ECO:0000313" key="2">
    <source>
        <dbReference type="EMBL" id="KAK3728636.1"/>
    </source>
</evidence>
<protein>
    <submittedName>
        <fullName evidence="2">Uncharacterized protein</fullName>
    </submittedName>
</protein>
<reference evidence="2" key="1">
    <citation type="journal article" date="2023" name="G3 (Bethesda)">
        <title>A reference genome for the long-term kleptoplast-retaining sea slug Elysia crispata morphotype clarki.</title>
        <authorList>
            <person name="Eastman K.E."/>
            <person name="Pendleton A.L."/>
            <person name="Shaikh M.A."/>
            <person name="Suttiyut T."/>
            <person name="Ogas R."/>
            <person name="Tomko P."/>
            <person name="Gavelis G."/>
            <person name="Widhalm J.R."/>
            <person name="Wisecaver J.H."/>
        </authorList>
    </citation>
    <scope>NUCLEOTIDE SEQUENCE</scope>
    <source>
        <strain evidence="2">ECLA1</strain>
    </source>
</reference>
<gene>
    <name evidence="2" type="ORF">RRG08_041821</name>
</gene>
<name>A0AAE0Y1G3_9GAST</name>